<dbReference type="Proteomes" id="UP000499080">
    <property type="component" value="Unassembled WGS sequence"/>
</dbReference>
<proteinExistence type="predicted"/>
<gene>
    <name evidence="1" type="ORF">AVEN_233342_1</name>
</gene>
<comment type="caution">
    <text evidence="1">The sequence shown here is derived from an EMBL/GenBank/DDBJ whole genome shotgun (WGS) entry which is preliminary data.</text>
</comment>
<evidence type="ECO:0000313" key="1">
    <source>
        <dbReference type="EMBL" id="GBN37127.1"/>
    </source>
</evidence>
<dbReference type="AlphaFoldDB" id="A0A4Y2NGA0"/>
<evidence type="ECO:0000313" key="2">
    <source>
        <dbReference type="Proteomes" id="UP000499080"/>
    </source>
</evidence>
<protein>
    <submittedName>
        <fullName evidence="1">Uncharacterized protein</fullName>
    </submittedName>
</protein>
<reference evidence="1 2" key="1">
    <citation type="journal article" date="2019" name="Sci. Rep.">
        <title>Orb-weaving spider Araneus ventricosus genome elucidates the spidroin gene catalogue.</title>
        <authorList>
            <person name="Kono N."/>
            <person name="Nakamura H."/>
            <person name="Ohtoshi R."/>
            <person name="Moran D.A.P."/>
            <person name="Shinohara A."/>
            <person name="Yoshida Y."/>
            <person name="Fujiwara M."/>
            <person name="Mori M."/>
            <person name="Tomita M."/>
            <person name="Arakawa K."/>
        </authorList>
    </citation>
    <scope>NUCLEOTIDE SEQUENCE [LARGE SCALE GENOMIC DNA]</scope>
</reference>
<dbReference type="EMBL" id="BGPR01127406">
    <property type="protein sequence ID" value="GBN37127.1"/>
    <property type="molecule type" value="Genomic_DNA"/>
</dbReference>
<sequence length="86" mass="10099">MKPFDLKYGRKIETGDEKEENVMLMEESEDEDFDSFQKEMEDVEIEEIIYLESFTVDFSTNLFVLIDNVGNVIMKALFISLRDSKS</sequence>
<keyword evidence="2" id="KW-1185">Reference proteome</keyword>
<accession>A0A4Y2NGA0</accession>
<name>A0A4Y2NGA0_ARAVE</name>
<organism evidence="1 2">
    <name type="scientific">Araneus ventricosus</name>
    <name type="common">Orbweaver spider</name>
    <name type="synonym">Epeira ventricosa</name>
    <dbReference type="NCBI Taxonomy" id="182803"/>
    <lineage>
        <taxon>Eukaryota</taxon>
        <taxon>Metazoa</taxon>
        <taxon>Ecdysozoa</taxon>
        <taxon>Arthropoda</taxon>
        <taxon>Chelicerata</taxon>
        <taxon>Arachnida</taxon>
        <taxon>Araneae</taxon>
        <taxon>Araneomorphae</taxon>
        <taxon>Entelegynae</taxon>
        <taxon>Araneoidea</taxon>
        <taxon>Araneidae</taxon>
        <taxon>Araneus</taxon>
    </lineage>
</organism>